<evidence type="ECO:0000259" key="2">
    <source>
        <dbReference type="Pfam" id="PF07331"/>
    </source>
</evidence>
<gene>
    <name evidence="3" type="ORF">IZ6_11780</name>
</gene>
<dbReference type="AlphaFoldDB" id="A0A6S6QH07"/>
<evidence type="ECO:0000313" key="4">
    <source>
        <dbReference type="Proteomes" id="UP000515317"/>
    </source>
</evidence>
<dbReference type="InterPro" id="IPR009936">
    <property type="entry name" value="DUF1468"/>
</dbReference>
<name>A0A6S6QH07_9HYPH</name>
<feature type="transmembrane region" description="Helical" evidence="1">
    <location>
        <begin position="129"/>
        <end position="150"/>
    </location>
</feature>
<sequence length="161" mass="16797">MDRDLICGLVGFSIALIYLFAAGDIPESGIGDSVGAAGIPHILGYSLAVVSALFVGVRLITIGREAAAPASPAESVFDTPLPAFISAAGTVAICAVFVFFFESAGYLLSVVLLVLALCLYQGERLNLRLLVVAASGTFVLWLLFAVLLGVRMPHGIWADLV</sequence>
<organism evidence="3 4">
    <name type="scientific">Terrihabitans soli</name>
    <dbReference type="NCBI Taxonomy" id="708113"/>
    <lineage>
        <taxon>Bacteria</taxon>
        <taxon>Pseudomonadati</taxon>
        <taxon>Pseudomonadota</taxon>
        <taxon>Alphaproteobacteria</taxon>
        <taxon>Hyphomicrobiales</taxon>
        <taxon>Terrihabitans</taxon>
    </lineage>
</organism>
<protein>
    <recommendedName>
        <fullName evidence="2">DUF1468 domain-containing protein</fullName>
    </recommendedName>
</protein>
<keyword evidence="1" id="KW-0812">Transmembrane</keyword>
<dbReference type="RefSeq" id="WP_222877070.1">
    <property type="nucleotide sequence ID" value="NZ_AP023361.1"/>
</dbReference>
<dbReference type="Proteomes" id="UP000515317">
    <property type="component" value="Chromosome"/>
</dbReference>
<feature type="domain" description="DUF1468" evidence="2">
    <location>
        <begin position="10"/>
        <end position="153"/>
    </location>
</feature>
<feature type="transmembrane region" description="Helical" evidence="1">
    <location>
        <begin position="106"/>
        <end position="122"/>
    </location>
</feature>
<dbReference type="KEGG" id="tso:IZ6_11780"/>
<keyword evidence="1" id="KW-0472">Membrane</keyword>
<dbReference type="Pfam" id="PF07331">
    <property type="entry name" value="TctB"/>
    <property type="match status" value="1"/>
</dbReference>
<reference evidence="3 4" key="1">
    <citation type="submission" date="2020-08" db="EMBL/GenBank/DDBJ databases">
        <title>Genome sequence of Rhizobiales bacterium strain IZ6.</title>
        <authorList>
            <person name="Nakai R."/>
            <person name="Naganuma T."/>
        </authorList>
    </citation>
    <scope>NUCLEOTIDE SEQUENCE [LARGE SCALE GENOMIC DNA]</scope>
    <source>
        <strain evidence="3 4">IZ6</strain>
    </source>
</reference>
<keyword evidence="1" id="KW-1133">Transmembrane helix</keyword>
<evidence type="ECO:0000256" key="1">
    <source>
        <dbReference type="SAM" id="Phobius"/>
    </source>
</evidence>
<dbReference type="EMBL" id="AP023361">
    <property type="protein sequence ID" value="BCJ90443.1"/>
    <property type="molecule type" value="Genomic_DNA"/>
</dbReference>
<keyword evidence="4" id="KW-1185">Reference proteome</keyword>
<feature type="transmembrane region" description="Helical" evidence="1">
    <location>
        <begin position="42"/>
        <end position="60"/>
    </location>
</feature>
<evidence type="ECO:0000313" key="3">
    <source>
        <dbReference type="EMBL" id="BCJ90443.1"/>
    </source>
</evidence>
<feature type="transmembrane region" description="Helical" evidence="1">
    <location>
        <begin position="81"/>
        <end position="100"/>
    </location>
</feature>
<proteinExistence type="predicted"/>
<feature type="transmembrane region" description="Helical" evidence="1">
    <location>
        <begin position="5"/>
        <end position="22"/>
    </location>
</feature>
<accession>A0A6S6QH07</accession>